<evidence type="ECO:0000256" key="1">
    <source>
        <dbReference type="ARBA" id="ARBA00022900"/>
    </source>
</evidence>
<name>A0A1I7ZE07_9BILA</name>
<dbReference type="InterPro" id="IPR036084">
    <property type="entry name" value="Ser_inhib-like_sf"/>
</dbReference>
<evidence type="ECO:0000313" key="4">
    <source>
        <dbReference type="WBParaSite" id="L893_g2545.t1"/>
    </source>
</evidence>
<dbReference type="SUPFAM" id="SSF57567">
    <property type="entry name" value="Serine protease inhibitors"/>
    <property type="match status" value="2"/>
</dbReference>
<dbReference type="AlphaFoldDB" id="A0A1I7ZE07"/>
<dbReference type="Gene3D" id="2.10.25.10">
    <property type="entry name" value="Laminin"/>
    <property type="match status" value="2"/>
</dbReference>
<keyword evidence="1" id="KW-0646">Protease inhibitor</keyword>
<keyword evidence="1" id="KW-0722">Serine protease inhibitor</keyword>
<evidence type="ECO:0000313" key="3">
    <source>
        <dbReference type="Proteomes" id="UP000095287"/>
    </source>
</evidence>
<dbReference type="GO" id="GO:0004867">
    <property type="term" value="F:serine-type endopeptidase inhibitor activity"/>
    <property type="evidence" value="ECO:0007669"/>
    <property type="project" value="UniProtKB-KW"/>
</dbReference>
<dbReference type="InterPro" id="IPR051368">
    <property type="entry name" value="SerProtInhib-TIL_Domain"/>
</dbReference>
<keyword evidence="2" id="KW-1015">Disulfide bond</keyword>
<dbReference type="Proteomes" id="UP000095287">
    <property type="component" value="Unplaced"/>
</dbReference>
<proteinExistence type="predicted"/>
<accession>A0A1I7ZE07</accession>
<protein>
    <submittedName>
        <fullName evidence="4">TIL domain-containing protein</fullName>
    </submittedName>
</protein>
<dbReference type="PANTHER" id="PTHR23259:SF70">
    <property type="entry name" value="ACCESSORY GLAND PROTEIN ACP62F-RELATED"/>
    <property type="match status" value="1"/>
</dbReference>
<keyword evidence="3" id="KW-1185">Reference proteome</keyword>
<reference evidence="4" key="1">
    <citation type="submission" date="2016-11" db="UniProtKB">
        <authorList>
            <consortium name="WormBaseParasite"/>
        </authorList>
    </citation>
    <scope>IDENTIFICATION</scope>
</reference>
<dbReference type="WBParaSite" id="L893_g2545.t1">
    <property type="protein sequence ID" value="L893_g2545.t1"/>
    <property type="gene ID" value="L893_g2545"/>
</dbReference>
<sequence length="158" mass="17182">MAANQDATALPFWDWSETLTGTVSSGESASTDEEWSECPGCEATCDDPNPVCTKECKPARCMCKKGLVRDASNGVCMEPKECVQHESCGEHAHWSRVPPGLCISSCPLTCSHLNGAPRICTMGCRYSICYCDRGYIRGGPNGSCIPYVDCPQENFRLN</sequence>
<evidence type="ECO:0000256" key="2">
    <source>
        <dbReference type="ARBA" id="ARBA00023157"/>
    </source>
</evidence>
<dbReference type="PANTHER" id="PTHR23259">
    <property type="entry name" value="RIDDLE"/>
    <property type="match status" value="1"/>
</dbReference>
<dbReference type="CDD" id="cd19941">
    <property type="entry name" value="TIL"/>
    <property type="match status" value="2"/>
</dbReference>
<organism evidence="3 4">
    <name type="scientific">Steinernema glaseri</name>
    <dbReference type="NCBI Taxonomy" id="37863"/>
    <lineage>
        <taxon>Eukaryota</taxon>
        <taxon>Metazoa</taxon>
        <taxon>Ecdysozoa</taxon>
        <taxon>Nematoda</taxon>
        <taxon>Chromadorea</taxon>
        <taxon>Rhabditida</taxon>
        <taxon>Tylenchina</taxon>
        <taxon>Panagrolaimomorpha</taxon>
        <taxon>Strongyloidoidea</taxon>
        <taxon>Steinernematidae</taxon>
        <taxon>Steinernema</taxon>
    </lineage>
</organism>